<dbReference type="Gene3D" id="1.10.10.10">
    <property type="entry name" value="Winged helix-like DNA-binding domain superfamily/Winged helix DNA-binding domain"/>
    <property type="match status" value="1"/>
</dbReference>
<protein>
    <submittedName>
        <fullName evidence="2">AlpA family phage regulatory protein</fullName>
    </submittedName>
</protein>
<dbReference type="InterPro" id="IPR041657">
    <property type="entry name" value="HTH_17"/>
</dbReference>
<gene>
    <name evidence="2" type="ORF">JJB97_13855</name>
</gene>
<comment type="caution">
    <text evidence="2">The sequence shown here is derived from an EMBL/GenBank/DDBJ whole genome shotgun (WGS) entry which is preliminary data.</text>
</comment>
<organism evidence="2 3">
    <name type="scientific">Tenebrionibacter intestinalis</name>
    <dbReference type="NCBI Taxonomy" id="2799638"/>
    <lineage>
        <taxon>Bacteria</taxon>
        <taxon>Pseudomonadati</taxon>
        <taxon>Pseudomonadota</taxon>
        <taxon>Gammaproteobacteria</taxon>
        <taxon>Enterobacterales</taxon>
        <taxon>Enterobacteriaceae</taxon>
        <taxon>Tenebrionibacter/Tenebrionicola group</taxon>
        <taxon>Tenebrionibacter</taxon>
    </lineage>
</organism>
<dbReference type="InterPro" id="IPR009061">
    <property type="entry name" value="DNA-bd_dom_put_sf"/>
</dbReference>
<reference evidence="2" key="1">
    <citation type="submission" date="2021-01" db="EMBL/GenBank/DDBJ databases">
        <title>Intestinitalea alba gen. nov., sp. nov., a novel genus of the family Enterobacteriaceae, isolated from the gut of the plastic-eating mealworm Tenebrio molitor L.</title>
        <authorList>
            <person name="Yang Y."/>
        </authorList>
    </citation>
    <scope>NUCLEOTIDE SEQUENCE</scope>
    <source>
        <strain evidence="2">BIT-L3</strain>
    </source>
</reference>
<accession>A0A8K0V5Y3</accession>
<proteinExistence type="predicted"/>
<evidence type="ECO:0000313" key="3">
    <source>
        <dbReference type="Proteomes" id="UP000659047"/>
    </source>
</evidence>
<dbReference type="InterPro" id="IPR036388">
    <property type="entry name" value="WH-like_DNA-bd_sf"/>
</dbReference>
<dbReference type="Proteomes" id="UP000659047">
    <property type="component" value="Unassembled WGS sequence"/>
</dbReference>
<dbReference type="SUPFAM" id="SSF46955">
    <property type="entry name" value="Putative DNA-binding domain"/>
    <property type="match status" value="1"/>
</dbReference>
<sequence>MRPTQVMSHFQISESTLWNWVKKGKFPKPEKFSNGVSRFDVAAIRAWLTSQKATSN</sequence>
<dbReference type="EMBL" id="JAEPBH010000038">
    <property type="protein sequence ID" value="MBK4716391.1"/>
    <property type="molecule type" value="Genomic_DNA"/>
</dbReference>
<dbReference type="AlphaFoldDB" id="A0A8K0V5Y3"/>
<dbReference type="Pfam" id="PF12728">
    <property type="entry name" value="HTH_17"/>
    <property type="match status" value="1"/>
</dbReference>
<feature type="domain" description="Helix-turn-helix" evidence="1">
    <location>
        <begin position="2"/>
        <end position="51"/>
    </location>
</feature>
<keyword evidence="3" id="KW-1185">Reference proteome</keyword>
<evidence type="ECO:0000313" key="2">
    <source>
        <dbReference type="EMBL" id="MBK4716391.1"/>
    </source>
</evidence>
<name>A0A8K0V5Y3_9ENTR</name>
<evidence type="ECO:0000259" key="1">
    <source>
        <dbReference type="Pfam" id="PF12728"/>
    </source>
</evidence>